<evidence type="ECO:0000256" key="5">
    <source>
        <dbReference type="ARBA" id="ARBA00022737"/>
    </source>
</evidence>
<accession>A0A0B7G031</accession>
<dbReference type="Gene3D" id="1.20.120.1750">
    <property type="match status" value="1"/>
</dbReference>
<gene>
    <name evidence="11" type="ORF">RSOLAG1IB_05359</name>
</gene>
<feature type="region of interest" description="Disordered" evidence="9">
    <location>
        <begin position="1"/>
        <end position="53"/>
    </location>
</feature>
<keyword evidence="4" id="KW-0479">Metal-binding</keyword>
<evidence type="ECO:0000256" key="8">
    <source>
        <dbReference type="ARBA" id="ARBA00022833"/>
    </source>
</evidence>
<dbReference type="OrthoDB" id="1431934at2759"/>
<comment type="catalytic activity">
    <reaction evidence="1">
        <text>[E2 ubiquitin-conjugating enzyme]-S-ubiquitinyl-L-cysteine + [acceptor protein]-L-lysine = [E2 ubiquitin-conjugating enzyme]-L-cysteine + [acceptor protein]-N(6)-ubiquitinyl-L-lysine.</text>
        <dbReference type="EC" id="2.3.2.31"/>
    </reaction>
</comment>
<dbReference type="SUPFAM" id="SSF57850">
    <property type="entry name" value="RING/U-box"/>
    <property type="match status" value="3"/>
</dbReference>
<dbReference type="SMART" id="SM00647">
    <property type="entry name" value="IBR"/>
    <property type="match status" value="2"/>
</dbReference>
<dbReference type="Pfam" id="PF01485">
    <property type="entry name" value="IBR"/>
    <property type="match status" value="2"/>
</dbReference>
<dbReference type="PANTHER" id="PTHR11685">
    <property type="entry name" value="RBR FAMILY RING FINGER AND IBR DOMAIN-CONTAINING"/>
    <property type="match status" value="1"/>
</dbReference>
<feature type="compositionally biased region" description="Polar residues" evidence="9">
    <location>
        <begin position="371"/>
        <end position="381"/>
    </location>
</feature>
<feature type="domain" description="RING-type" evidence="10">
    <location>
        <begin position="66"/>
        <end position="288"/>
    </location>
</feature>
<dbReference type="STRING" id="1108050.A0A0B7G031"/>
<dbReference type="AlphaFoldDB" id="A0A0B7G031"/>
<reference evidence="11 12" key="1">
    <citation type="submission" date="2014-11" db="EMBL/GenBank/DDBJ databases">
        <authorList>
            <person name="Wibberg Daniel"/>
        </authorList>
    </citation>
    <scope>NUCLEOTIDE SEQUENCE [LARGE SCALE GENOMIC DNA]</scope>
    <source>
        <strain evidence="11">Rhizoctonia solani AG1-IB 7/3/14</strain>
    </source>
</reference>
<dbReference type="PROSITE" id="PS51873">
    <property type="entry name" value="TRIAD"/>
    <property type="match status" value="1"/>
</dbReference>
<dbReference type="InterPro" id="IPR013083">
    <property type="entry name" value="Znf_RING/FYVE/PHD"/>
</dbReference>
<evidence type="ECO:0000256" key="1">
    <source>
        <dbReference type="ARBA" id="ARBA00001798"/>
    </source>
</evidence>
<dbReference type="GO" id="GO:0061630">
    <property type="term" value="F:ubiquitin protein ligase activity"/>
    <property type="evidence" value="ECO:0007669"/>
    <property type="project" value="UniProtKB-EC"/>
</dbReference>
<dbReference type="InterPro" id="IPR044066">
    <property type="entry name" value="TRIAD_supradom"/>
</dbReference>
<feature type="compositionally biased region" description="Polar residues" evidence="9">
    <location>
        <begin position="27"/>
        <end position="53"/>
    </location>
</feature>
<evidence type="ECO:0000313" key="12">
    <source>
        <dbReference type="Proteomes" id="UP000059188"/>
    </source>
</evidence>
<feature type="compositionally biased region" description="Polar residues" evidence="9">
    <location>
        <begin position="429"/>
        <end position="446"/>
    </location>
</feature>
<keyword evidence="12" id="KW-1185">Reference proteome</keyword>
<evidence type="ECO:0000256" key="6">
    <source>
        <dbReference type="ARBA" id="ARBA00022771"/>
    </source>
</evidence>
<dbReference type="CDD" id="cd20335">
    <property type="entry name" value="BRcat_RBR"/>
    <property type="match status" value="1"/>
</dbReference>
<evidence type="ECO:0000259" key="10">
    <source>
        <dbReference type="PROSITE" id="PS51873"/>
    </source>
</evidence>
<organism evidence="11 12">
    <name type="scientific">Thanatephorus cucumeris (strain AG1-IB / isolate 7/3/14)</name>
    <name type="common">Lettuce bottom rot fungus</name>
    <name type="synonym">Rhizoctonia solani</name>
    <dbReference type="NCBI Taxonomy" id="1108050"/>
    <lineage>
        <taxon>Eukaryota</taxon>
        <taxon>Fungi</taxon>
        <taxon>Dikarya</taxon>
        <taxon>Basidiomycota</taxon>
        <taxon>Agaricomycotina</taxon>
        <taxon>Agaricomycetes</taxon>
        <taxon>Cantharellales</taxon>
        <taxon>Ceratobasidiaceae</taxon>
        <taxon>Rhizoctonia</taxon>
        <taxon>Rhizoctonia solani AG-1</taxon>
    </lineage>
</organism>
<evidence type="ECO:0000313" key="11">
    <source>
        <dbReference type="EMBL" id="CEL63315.1"/>
    </source>
</evidence>
<name>A0A0B7G031_THACB</name>
<keyword evidence="7" id="KW-0833">Ubl conjugation pathway</keyword>
<feature type="region of interest" description="Disordered" evidence="9">
    <location>
        <begin position="371"/>
        <end position="466"/>
    </location>
</feature>
<dbReference type="EC" id="2.3.2.31" evidence="2"/>
<proteinExistence type="predicted"/>
<feature type="region of interest" description="Disordered" evidence="9">
    <location>
        <begin position="475"/>
        <end position="494"/>
    </location>
</feature>
<feature type="compositionally biased region" description="Polar residues" evidence="9">
    <location>
        <begin position="483"/>
        <end position="492"/>
    </location>
</feature>
<dbReference type="InterPro" id="IPR031127">
    <property type="entry name" value="E3_UB_ligase_RBR"/>
</dbReference>
<evidence type="ECO:0000256" key="4">
    <source>
        <dbReference type="ARBA" id="ARBA00022723"/>
    </source>
</evidence>
<dbReference type="Proteomes" id="UP000059188">
    <property type="component" value="Unassembled WGS sequence"/>
</dbReference>
<dbReference type="GO" id="GO:0008270">
    <property type="term" value="F:zinc ion binding"/>
    <property type="evidence" value="ECO:0007669"/>
    <property type="project" value="UniProtKB-KW"/>
</dbReference>
<keyword evidence="5" id="KW-0677">Repeat</keyword>
<evidence type="ECO:0000256" key="3">
    <source>
        <dbReference type="ARBA" id="ARBA00022679"/>
    </source>
</evidence>
<keyword evidence="3" id="KW-0808">Transferase</keyword>
<evidence type="ECO:0000256" key="7">
    <source>
        <dbReference type="ARBA" id="ARBA00022786"/>
    </source>
</evidence>
<keyword evidence="8" id="KW-0862">Zinc</keyword>
<dbReference type="InterPro" id="IPR002867">
    <property type="entry name" value="IBR_dom"/>
</dbReference>
<sequence>MSLRRSGEGIEGGSSTYNAPLEDLATNPISDRTRGFNSHQRTDTSANHIHSRTLDTPQLENYKRLKRGRCSICLEPMDSSLWTRPSALCTHEPKACEPCFKKYIINAIQEGLTVILCPDVECRKEMQHGDILTCVREEEQCLSRYNTLLAQRNLEKQPNFVWCANPTCGHGLIHDEGATSPLVTCHHCHTSTCFVHHVPWHDNLTCDEYSQYEKVRASEDFINMHAKRCPNTGCNRPIEKVNGCDHITCYPPGGCGHEFCWLCFADYKPILQEGQHRHNPNCSHYVDVQSHDHDFPIPRRRARRRVDRRRRIFIPVDELSILDEDAAHPPTDVPLTRMPTPPLPLELFPISPTPHHYGPFHPPVTLESLSPNLRISSNDSEPTFGLFDGEPPSRQAPRYPEVDGRLPETLEGSSVGSLLPRRRYRQSEPDQSLPSASFTPCVSSTSRLEESQIPKPPFQEDQPTPEVRRACTFTKRNRAASGIPQSERQPSSIPDFESEVLLDFMAGRV</sequence>
<evidence type="ECO:0000256" key="9">
    <source>
        <dbReference type="SAM" id="MobiDB-lite"/>
    </source>
</evidence>
<protein>
    <recommendedName>
        <fullName evidence="2">RBR-type E3 ubiquitin transferase</fullName>
        <ecNumber evidence="2">2.3.2.31</ecNumber>
    </recommendedName>
</protein>
<dbReference type="Gene3D" id="3.30.40.10">
    <property type="entry name" value="Zinc/RING finger domain, C3HC4 (zinc finger)"/>
    <property type="match status" value="1"/>
</dbReference>
<evidence type="ECO:0000256" key="2">
    <source>
        <dbReference type="ARBA" id="ARBA00012251"/>
    </source>
</evidence>
<keyword evidence="6" id="KW-0863">Zinc-finger</keyword>
<dbReference type="GO" id="GO:0016567">
    <property type="term" value="P:protein ubiquitination"/>
    <property type="evidence" value="ECO:0007669"/>
    <property type="project" value="InterPro"/>
</dbReference>
<dbReference type="EMBL" id="LN679107">
    <property type="protein sequence ID" value="CEL63315.1"/>
    <property type="molecule type" value="Genomic_DNA"/>
</dbReference>